<keyword evidence="3" id="KW-1185">Reference proteome</keyword>
<feature type="transmembrane region" description="Helical" evidence="1">
    <location>
        <begin position="65"/>
        <end position="88"/>
    </location>
</feature>
<evidence type="ECO:0000313" key="2">
    <source>
        <dbReference type="EMBL" id="OTA14320.1"/>
    </source>
</evidence>
<reference evidence="2 3" key="1">
    <citation type="submission" date="2017-01" db="EMBL/GenBank/DDBJ databases">
        <title>Deconstructing symbiosis and pathogenesis requirements using a combined genomic-metabolomic approach.</title>
        <authorList>
            <person name="Tobias N.J."/>
            <person name="Wolff H."/>
            <person name="Djahanschiri B."/>
            <person name="Ebersberger I."/>
            <person name="Bode H.B."/>
        </authorList>
    </citation>
    <scope>NUCLEOTIDE SEQUENCE [LARGE SCALE GENOMIC DNA]</scope>
    <source>
        <strain evidence="2 3">DSM 4764</strain>
    </source>
</reference>
<dbReference type="EMBL" id="MUBK01000086">
    <property type="protein sequence ID" value="OTA14320.1"/>
    <property type="molecule type" value="Genomic_DNA"/>
</dbReference>
<sequence length="224" mass="22858">MYQFLGDAMESLGQRSANSITGLLTGTQTANEAMRNLALTITNEAVSALVQMGIQQIKNMIIGKAVNTAAAASAVATGATITTAMAPAAAATSVATMGSAATFGMMAMATAVPAMIALLGARKNGGPVSPNGAYRIGENNKPEIFKANNGHQYMIPGDRGKVVSNRDIGKGGGGASVGSINISFNVQTQGGFSEQDARLLSGMVKKSIYDVLIDEGRPGGMLNQ</sequence>
<name>A0A1Y2S6P4_9GAMM</name>
<keyword evidence="1" id="KW-0472">Membrane</keyword>
<keyword evidence="1" id="KW-1133">Transmembrane helix</keyword>
<dbReference type="STRING" id="40578.Xbed_03695"/>
<proteinExistence type="predicted"/>
<organism evidence="2 3">
    <name type="scientific">Xenorhabdus beddingii</name>
    <dbReference type="NCBI Taxonomy" id="40578"/>
    <lineage>
        <taxon>Bacteria</taxon>
        <taxon>Pseudomonadati</taxon>
        <taxon>Pseudomonadota</taxon>
        <taxon>Gammaproteobacteria</taxon>
        <taxon>Enterobacterales</taxon>
        <taxon>Morganellaceae</taxon>
        <taxon>Xenorhabdus</taxon>
    </lineage>
</organism>
<feature type="transmembrane region" description="Helical" evidence="1">
    <location>
        <begin position="100"/>
        <end position="121"/>
    </location>
</feature>
<evidence type="ECO:0000256" key="1">
    <source>
        <dbReference type="SAM" id="Phobius"/>
    </source>
</evidence>
<gene>
    <name evidence="2" type="ORF">Xbed_03695</name>
</gene>
<accession>A0A1Y2S6P4</accession>
<keyword evidence="1" id="KW-0812">Transmembrane</keyword>
<dbReference type="Proteomes" id="UP000194204">
    <property type="component" value="Unassembled WGS sequence"/>
</dbReference>
<comment type="caution">
    <text evidence="2">The sequence shown here is derived from an EMBL/GenBank/DDBJ whole genome shotgun (WGS) entry which is preliminary data.</text>
</comment>
<protein>
    <submittedName>
        <fullName evidence="2">Phage tail tape measure protein</fullName>
    </submittedName>
</protein>
<evidence type="ECO:0000313" key="3">
    <source>
        <dbReference type="Proteomes" id="UP000194204"/>
    </source>
</evidence>
<dbReference type="AlphaFoldDB" id="A0A1Y2S6P4"/>